<protein>
    <submittedName>
        <fullName evidence="1">Uncharacterized protein</fullName>
    </submittedName>
</protein>
<proteinExistence type="predicted"/>
<dbReference type="RefSeq" id="WP_162656495.1">
    <property type="nucleotide sequence ID" value="NZ_LR593887.1"/>
</dbReference>
<organism evidence="1">
    <name type="scientific">Tuwongella immobilis</name>
    <dbReference type="NCBI Taxonomy" id="692036"/>
    <lineage>
        <taxon>Bacteria</taxon>
        <taxon>Pseudomonadati</taxon>
        <taxon>Planctomycetota</taxon>
        <taxon>Planctomycetia</taxon>
        <taxon>Gemmatales</taxon>
        <taxon>Gemmataceae</taxon>
        <taxon>Tuwongella</taxon>
    </lineage>
</organism>
<accession>A0A6C2YK07</accession>
<dbReference type="EMBL" id="LR593887">
    <property type="protein sequence ID" value="VTR97970.1"/>
    <property type="molecule type" value="Genomic_DNA"/>
</dbReference>
<reference evidence="1" key="1">
    <citation type="submission" date="2019-04" db="EMBL/GenBank/DDBJ databases">
        <authorList>
            <consortium name="Science for Life Laboratories"/>
        </authorList>
    </citation>
    <scope>NUCLEOTIDE SEQUENCE</scope>
    <source>
        <strain evidence="1">MBLW1</strain>
    </source>
</reference>
<dbReference type="Proteomes" id="UP000464378">
    <property type="component" value="Chromosome"/>
</dbReference>
<name>A0A6C2YK07_9BACT</name>
<sequence>MNESDYLAGHYSLDDPWQEFAALGLATPRRAGWLISAALRLNPQWIAERKIQRLADAIAPFSRGRIPRAEWESICDDAHRAAVRLHHECETSQNDELFMHLMNCTEVAQQLVMWFRPELSIQRLPVTDVEWMVYRMAGMAALRTTDGDGDAENAAYLEAESAIRAIHREIYGNPFQMVAIPREVSTPTVVALAESWLAQPDPTRDTTMLPILADAAEDAGCAHQPLLQHLRSGGPHLPGCWAVEALLGYW</sequence>
<dbReference type="AlphaFoldDB" id="A0A6C2YK07"/>
<evidence type="ECO:0000313" key="2">
    <source>
        <dbReference type="Proteomes" id="UP000464378"/>
    </source>
</evidence>
<dbReference type="KEGG" id="tim:GMBLW1_26880"/>
<dbReference type="InParanoid" id="A0A6C2YK07"/>
<evidence type="ECO:0000313" key="1">
    <source>
        <dbReference type="EMBL" id="VIP01272.1"/>
    </source>
</evidence>
<dbReference type="EMBL" id="LR586016">
    <property type="protein sequence ID" value="VIP01272.1"/>
    <property type="molecule type" value="Genomic_DNA"/>
</dbReference>
<keyword evidence="2" id="KW-1185">Reference proteome</keyword>
<gene>
    <name evidence="1" type="ORF">GMBLW1_26880</name>
</gene>